<dbReference type="InterPro" id="IPR012295">
    <property type="entry name" value="TBP_dom_sf"/>
</dbReference>
<reference evidence="12" key="1">
    <citation type="submission" date="2020-11" db="EMBL/GenBank/DDBJ databases">
        <authorList>
            <person name="Tran Van P."/>
        </authorList>
    </citation>
    <scope>NUCLEOTIDE SEQUENCE</scope>
</reference>
<feature type="compositionally biased region" description="Acidic residues" evidence="11">
    <location>
        <begin position="249"/>
        <end position="278"/>
    </location>
</feature>
<evidence type="ECO:0000256" key="6">
    <source>
        <dbReference type="ARBA" id="ARBA00023125"/>
    </source>
</evidence>
<evidence type="ECO:0000256" key="8">
    <source>
        <dbReference type="ARBA" id="ARBA00023242"/>
    </source>
</evidence>
<evidence type="ECO:0000256" key="4">
    <source>
        <dbReference type="ARBA" id="ARBA00022490"/>
    </source>
</evidence>
<protein>
    <recommendedName>
        <fullName evidence="9">TATA box-binding protein-like 1</fullName>
    </recommendedName>
    <alternativeName>
        <fullName evidence="10">TBP-like factor</fullName>
    </alternativeName>
</protein>
<dbReference type="InterPro" id="IPR000814">
    <property type="entry name" value="TBP"/>
</dbReference>
<keyword evidence="7" id="KW-0804">Transcription</keyword>
<evidence type="ECO:0000256" key="1">
    <source>
        <dbReference type="ARBA" id="ARBA00004123"/>
    </source>
</evidence>
<dbReference type="AlphaFoldDB" id="A0A7R9KJC8"/>
<dbReference type="EMBL" id="CAJPIZ010001295">
    <property type="protein sequence ID" value="CAG2103246.1"/>
    <property type="molecule type" value="Genomic_DNA"/>
</dbReference>
<dbReference type="InterPro" id="IPR015445">
    <property type="entry name" value="TBP-like"/>
</dbReference>
<dbReference type="SUPFAM" id="SSF55945">
    <property type="entry name" value="TATA-box binding protein-like"/>
    <property type="match status" value="2"/>
</dbReference>
<accession>A0A7R9KJC8</accession>
<sequence>MNAQNGINQSIIHTIDTDIKQEVVSEQNGDNNCQNESIEEPEPEVDITINNVVASFSVKCHLNLRQIACKGSNVEYRREQSMILMKLRAPRVTASIWSSGKISCFGATTEDSAKCGARRVARSLQKMGFKVKFNDFQVVNVLGTCILPFGIKINEFSSEHRKYCSYEPELHPGATYRMKDIRAVLKVFQTGSITITARSIGHIQEAVERIYPLVHEYRKPKPSQSSQTSQLAKNNRKIKSENRTNFIKDEEEDIEEDIEEENFDIVIDEEESDEDTDDYSDKSD</sequence>
<dbReference type="EMBL" id="OC855870">
    <property type="protein sequence ID" value="CAD7622816.1"/>
    <property type="molecule type" value="Genomic_DNA"/>
</dbReference>
<dbReference type="Pfam" id="PF00352">
    <property type="entry name" value="TBP"/>
    <property type="match status" value="2"/>
</dbReference>
<evidence type="ECO:0000256" key="10">
    <source>
        <dbReference type="ARBA" id="ARBA00033173"/>
    </source>
</evidence>
<evidence type="ECO:0000256" key="5">
    <source>
        <dbReference type="ARBA" id="ARBA00023015"/>
    </source>
</evidence>
<keyword evidence="13" id="KW-1185">Reference proteome</keyword>
<feature type="region of interest" description="Disordered" evidence="11">
    <location>
        <begin position="218"/>
        <end position="284"/>
    </location>
</feature>
<feature type="compositionally biased region" description="Basic and acidic residues" evidence="11">
    <location>
        <begin position="238"/>
        <end position="248"/>
    </location>
</feature>
<keyword evidence="4" id="KW-0963">Cytoplasm</keyword>
<evidence type="ECO:0000313" key="13">
    <source>
        <dbReference type="Proteomes" id="UP000759131"/>
    </source>
</evidence>
<evidence type="ECO:0000256" key="9">
    <source>
        <dbReference type="ARBA" id="ARBA00023474"/>
    </source>
</evidence>
<name>A0A7R9KJC8_9ACAR</name>
<dbReference type="GO" id="GO:0005737">
    <property type="term" value="C:cytoplasm"/>
    <property type="evidence" value="ECO:0007669"/>
    <property type="project" value="UniProtKB-SubCell"/>
</dbReference>
<keyword evidence="5" id="KW-0805">Transcription regulation</keyword>
<organism evidence="12">
    <name type="scientific">Medioppia subpectinata</name>
    <dbReference type="NCBI Taxonomy" id="1979941"/>
    <lineage>
        <taxon>Eukaryota</taxon>
        <taxon>Metazoa</taxon>
        <taxon>Ecdysozoa</taxon>
        <taxon>Arthropoda</taxon>
        <taxon>Chelicerata</taxon>
        <taxon>Arachnida</taxon>
        <taxon>Acari</taxon>
        <taxon>Acariformes</taxon>
        <taxon>Sarcoptiformes</taxon>
        <taxon>Oribatida</taxon>
        <taxon>Brachypylina</taxon>
        <taxon>Oppioidea</taxon>
        <taxon>Oppiidae</taxon>
        <taxon>Medioppia</taxon>
    </lineage>
</organism>
<dbReference type="OrthoDB" id="2127950at2759"/>
<evidence type="ECO:0000256" key="3">
    <source>
        <dbReference type="ARBA" id="ARBA00005560"/>
    </source>
</evidence>
<dbReference type="Proteomes" id="UP000759131">
    <property type="component" value="Unassembled WGS sequence"/>
</dbReference>
<keyword evidence="6" id="KW-0238">DNA-binding</keyword>
<evidence type="ECO:0000256" key="11">
    <source>
        <dbReference type="SAM" id="MobiDB-lite"/>
    </source>
</evidence>
<dbReference type="GO" id="GO:0006352">
    <property type="term" value="P:DNA-templated transcription initiation"/>
    <property type="evidence" value="ECO:0007669"/>
    <property type="project" value="InterPro"/>
</dbReference>
<comment type="subcellular location">
    <subcellularLocation>
        <location evidence="2">Cytoplasm</location>
    </subcellularLocation>
    <subcellularLocation>
        <location evidence="1">Nucleus</location>
    </subcellularLocation>
</comment>
<dbReference type="CDD" id="cd04517">
    <property type="entry name" value="TLF"/>
    <property type="match status" value="1"/>
</dbReference>
<evidence type="ECO:0000313" key="12">
    <source>
        <dbReference type="EMBL" id="CAD7622816.1"/>
    </source>
</evidence>
<dbReference type="GO" id="GO:0003677">
    <property type="term" value="F:DNA binding"/>
    <property type="evidence" value="ECO:0007669"/>
    <property type="project" value="UniProtKB-KW"/>
</dbReference>
<evidence type="ECO:0000256" key="2">
    <source>
        <dbReference type="ARBA" id="ARBA00004496"/>
    </source>
</evidence>
<dbReference type="PRINTS" id="PR00686">
    <property type="entry name" value="TIFACTORIID"/>
</dbReference>
<dbReference type="GO" id="GO:0005634">
    <property type="term" value="C:nucleus"/>
    <property type="evidence" value="ECO:0007669"/>
    <property type="project" value="UniProtKB-SubCell"/>
</dbReference>
<gene>
    <name evidence="12" type="ORF">OSB1V03_LOCUS3279</name>
</gene>
<comment type="similarity">
    <text evidence="3">Belongs to the TBP family.</text>
</comment>
<proteinExistence type="inferred from homology"/>
<dbReference type="PANTHER" id="PTHR10126">
    <property type="entry name" value="TATA-BOX BINDING PROTEIN"/>
    <property type="match status" value="1"/>
</dbReference>
<dbReference type="FunFam" id="3.30.310.10:FF:000005">
    <property type="entry name" value="TATA box-binding protein-like 1"/>
    <property type="match status" value="1"/>
</dbReference>
<evidence type="ECO:0000256" key="7">
    <source>
        <dbReference type="ARBA" id="ARBA00023163"/>
    </source>
</evidence>
<dbReference type="FunFam" id="3.30.310.10:FF:000009">
    <property type="entry name" value="TatA box-binding protein-like protein 1"/>
    <property type="match status" value="1"/>
</dbReference>
<dbReference type="Gene3D" id="3.30.310.10">
    <property type="entry name" value="TATA-Binding Protein"/>
    <property type="match status" value="2"/>
</dbReference>
<keyword evidence="8" id="KW-0539">Nucleus</keyword>